<dbReference type="Proteomes" id="UP000030655">
    <property type="component" value="Unassembled WGS sequence"/>
</dbReference>
<dbReference type="InterPro" id="IPR036388">
    <property type="entry name" value="WH-like_DNA-bd_sf"/>
</dbReference>
<dbReference type="FunFam" id="1.10.10.10:FF:000027">
    <property type="entry name" value="Heat shock transcription factor 1"/>
    <property type="match status" value="1"/>
</dbReference>
<evidence type="ECO:0000313" key="9">
    <source>
        <dbReference type="EMBL" id="KCZ80215.1"/>
    </source>
</evidence>
<dbReference type="InterPro" id="IPR000232">
    <property type="entry name" value="HSF_DNA-bd"/>
</dbReference>
<dbReference type="PRINTS" id="PR00056">
    <property type="entry name" value="HSFDOMAIN"/>
</dbReference>
<reference evidence="9 10" key="2">
    <citation type="submission" date="2014-03" db="EMBL/GenBank/DDBJ databases">
        <title>The Genome Sequence of Anncaliia algerae insect isolate PRA339.</title>
        <authorList>
            <consortium name="The Broad Institute Genome Sequencing Platform"/>
            <consortium name="The Broad Institute Genome Sequencing Center for Infectious Disease"/>
            <person name="Cuomo C."/>
            <person name="Becnel J."/>
            <person name="Sanscrainte N."/>
            <person name="Walker B."/>
            <person name="Young S.K."/>
            <person name="Zeng Q."/>
            <person name="Gargeya S."/>
            <person name="Fitzgerald M."/>
            <person name="Haas B."/>
            <person name="Abouelleil A."/>
            <person name="Alvarado L."/>
            <person name="Arachchi H.M."/>
            <person name="Berlin A.M."/>
            <person name="Chapman S.B."/>
            <person name="Dewar J."/>
            <person name="Goldberg J."/>
            <person name="Griggs A."/>
            <person name="Gujja S."/>
            <person name="Hansen M."/>
            <person name="Howarth C."/>
            <person name="Imamovic A."/>
            <person name="Larimer J."/>
            <person name="McCowan C."/>
            <person name="Murphy C."/>
            <person name="Neiman D."/>
            <person name="Pearson M."/>
            <person name="Priest M."/>
            <person name="Roberts A."/>
            <person name="Saif S."/>
            <person name="Shea T."/>
            <person name="Sisk P."/>
            <person name="Sykes S."/>
            <person name="Wortman J."/>
            <person name="Nusbaum C."/>
            <person name="Birren B."/>
        </authorList>
    </citation>
    <scope>NUCLEOTIDE SEQUENCE [LARGE SCALE GENOMIC DNA]</scope>
    <source>
        <strain evidence="9 10">PRA339</strain>
    </source>
</reference>
<evidence type="ECO:0000256" key="1">
    <source>
        <dbReference type="ARBA" id="ARBA00004123"/>
    </source>
</evidence>
<name>A0A059EZ70_9MICR</name>
<dbReference type="OrthoDB" id="60033at2759"/>
<dbReference type="STRING" id="1288291.A0A059EZ70"/>
<gene>
    <name evidence="9" type="ORF">H312_02395</name>
</gene>
<dbReference type="VEuPathDB" id="MicrosporidiaDB:H312_02395"/>
<evidence type="ECO:0000256" key="6">
    <source>
        <dbReference type="ARBA" id="ARBA00023242"/>
    </source>
</evidence>
<evidence type="ECO:0000313" key="10">
    <source>
        <dbReference type="Proteomes" id="UP000030655"/>
    </source>
</evidence>
<dbReference type="Pfam" id="PF00447">
    <property type="entry name" value="HSF_DNA-bind"/>
    <property type="match status" value="1"/>
</dbReference>
<dbReference type="AlphaFoldDB" id="A0A059EZ70"/>
<keyword evidence="10" id="KW-1185">Reference proteome</keyword>
<dbReference type="SMART" id="SM00415">
    <property type="entry name" value="HSF"/>
    <property type="match status" value="1"/>
</dbReference>
<evidence type="ECO:0000256" key="4">
    <source>
        <dbReference type="ARBA" id="ARBA00023125"/>
    </source>
</evidence>
<accession>A0A059EZ70</accession>
<dbReference type="PANTHER" id="PTHR10015">
    <property type="entry name" value="HEAT SHOCK TRANSCRIPTION FACTOR"/>
    <property type="match status" value="1"/>
</dbReference>
<comment type="similarity">
    <text evidence="2 7">Belongs to the HSF family.</text>
</comment>
<dbReference type="HOGENOM" id="CLU_008776_3_1_1"/>
<proteinExistence type="inferred from homology"/>
<dbReference type="GO" id="GO:0003700">
    <property type="term" value="F:DNA-binding transcription factor activity"/>
    <property type="evidence" value="ECO:0007669"/>
    <property type="project" value="InterPro"/>
</dbReference>
<evidence type="ECO:0000259" key="8">
    <source>
        <dbReference type="SMART" id="SM00415"/>
    </source>
</evidence>
<evidence type="ECO:0000256" key="5">
    <source>
        <dbReference type="ARBA" id="ARBA00023163"/>
    </source>
</evidence>
<protein>
    <recommendedName>
        <fullName evidence="8">HSF-type DNA-binding domain-containing protein</fullName>
    </recommendedName>
</protein>
<keyword evidence="6" id="KW-0539">Nucleus</keyword>
<dbReference type="Gene3D" id="1.10.10.10">
    <property type="entry name" value="Winged helix-like DNA-binding domain superfamily/Winged helix DNA-binding domain"/>
    <property type="match status" value="1"/>
</dbReference>
<evidence type="ECO:0000256" key="3">
    <source>
        <dbReference type="ARBA" id="ARBA00023015"/>
    </source>
</evidence>
<dbReference type="GO" id="GO:0043565">
    <property type="term" value="F:sequence-specific DNA binding"/>
    <property type="evidence" value="ECO:0007669"/>
    <property type="project" value="InterPro"/>
</dbReference>
<dbReference type="SUPFAM" id="SSF46785">
    <property type="entry name" value="Winged helix' DNA-binding domain"/>
    <property type="match status" value="1"/>
</dbReference>
<evidence type="ECO:0000256" key="2">
    <source>
        <dbReference type="ARBA" id="ARBA00006403"/>
    </source>
</evidence>
<keyword evidence="5" id="KW-0804">Transcription</keyword>
<dbReference type="EMBL" id="KK365195">
    <property type="protein sequence ID" value="KCZ80215.1"/>
    <property type="molecule type" value="Genomic_DNA"/>
</dbReference>
<keyword evidence="4" id="KW-0238">DNA-binding</keyword>
<dbReference type="PANTHER" id="PTHR10015:SF427">
    <property type="entry name" value="HEAT SHOCK FACTOR PROTEIN"/>
    <property type="match status" value="1"/>
</dbReference>
<dbReference type="InterPro" id="IPR036390">
    <property type="entry name" value="WH_DNA-bd_sf"/>
</dbReference>
<keyword evidence="3" id="KW-0805">Transcription regulation</keyword>
<dbReference type="GO" id="GO:0005634">
    <property type="term" value="C:nucleus"/>
    <property type="evidence" value="ECO:0007669"/>
    <property type="project" value="UniProtKB-SubCell"/>
</dbReference>
<organism evidence="9 10">
    <name type="scientific">Anncaliia algerae PRA339</name>
    <dbReference type="NCBI Taxonomy" id="1288291"/>
    <lineage>
        <taxon>Eukaryota</taxon>
        <taxon>Fungi</taxon>
        <taxon>Fungi incertae sedis</taxon>
        <taxon>Microsporidia</taxon>
        <taxon>Tubulinosematoidea</taxon>
        <taxon>Tubulinosematidae</taxon>
        <taxon>Anncaliia</taxon>
    </lineage>
</organism>
<reference evidence="10" key="1">
    <citation type="submission" date="2013-02" db="EMBL/GenBank/DDBJ databases">
        <authorList>
            <consortium name="The Broad Institute Genome Sequencing Platform"/>
            <person name="Cuomo C."/>
            <person name="Becnel J."/>
            <person name="Sanscrainte N."/>
            <person name="Walker B."/>
            <person name="Young S.K."/>
            <person name="Zeng Q."/>
            <person name="Gargeya S."/>
            <person name="Fitzgerald M."/>
            <person name="Haas B."/>
            <person name="Abouelleil A."/>
            <person name="Alvarado L."/>
            <person name="Arachchi H.M."/>
            <person name="Berlin A.M."/>
            <person name="Chapman S.B."/>
            <person name="Dewar J."/>
            <person name="Goldberg J."/>
            <person name="Griggs A."/>
            <person name="Gujja S."/>
            <person name="Hansen M."/>
            <person name="Howarth C."/>
            <person name="Imamovic A."/>
            <person name="Larimer J."/>
            <person name="McCowan C."/>
            <person name="Murphy C."/>
            <person name="Neiman D."/>
            <person name="Pearson M."/>
            <person name="Priest M."/>
            <person name="Roberts A."/>
            <person name="Saif S."/>
            <person name="Shea T."/>
            <person name="Sisk P."/>
            <person name="Sykes S."/>
            <person name="Wortman J."/>
            <person name="Nusbaum C."/>
            <person name="Birren B."/>
        </authorList>
    </citation>
    <scope>NUCLEOTIDE SEQUENCE [LARGE SCALE GENOMIC DNA]</scope>
    <source>
        <strain evidence="10">PRA339</strain>
    </source>
</reference>
<comment type="subcellular location">
    <subcellularLocation>
        <location evidence="1">Nucleus</location>
    </subcellularLocation>
</comment>
<sequence>MSYAGGSEFVEKLYLMLEEPQNKEFISWSLDGKSILIKKPEKIGEKVLINYFRHGNLSTMIRQLNKYGFSKIKSSSFLLGEYGNDLLEFAHKNFLKGRRDLLHFIKRKKTINHRNCVVERTYAYHALKNLFTVQKESVMLIQSIGRTMNFLRNNIVTIHNALESTSNSFPNSATAVIFEDLKGRSLGLEYILNDFGFTPKILNNESEFFSYLYQFGSDLIILNVVNSSIERLAYEIKNISPHSRVMIIKEDDLNEKENDLRNFIGIEFVRRSEIQNHLTIGIAH</sequence>
<evidence type="ECO:0000256" key="7">
    <source>
        <dbReference type="RuleBase" id="RU004020"/>
    </source>
</evidence>
<feature type="domain" description="HSF-type DNA-binding" evidence="8">
    <location>
        <begin position="5"/>
        <end position="108"/>
    </location>
</feature>